<keyword evidence="2" id="KW-1185">Reference proteome</keyword>
<proteinExistence type="predicted"/>
<dbReference type="EMBL" id="ML182448">
    <property type="protein sequence ID" value="THU75292.1"/>
    <property type="molecule type" value="Genomic_DNA"/>
</dbReference>
<protein>
    <submittedName>
        <fullName evidence="1">Uncharacterized protein</fullName>
    </submittedName>
</protein>
<organism evidence="1 2">
    <name type="scientific">Dendrothele bispora (strain CBS 962.96)</name>
    <dbReference type="NCBI Taxonomy" id="1314807"/>
    <lineage>
        <taxon>Eukaryota</taxon>
        <taxon>Fungi</taxon>
        <taxon>Dikarya</taxon>
        <taxon>Basidiomycota</taxon>
        <taxon>Agaricomycotina</taxon>
        <taxon>Agaricomycetes</taxon>
        <taxon>Agaricomycetidae</taxon>
        <taxon>Agaricales</taxon>
        <taxon>Agaricales incertae sedis</taxon>
        <taxon>Dendrothele</taxon>
    </lineage>
</organism>
<sequence>MVNRAARISEHANRGQIMCSADVMREIHARVLNDGPPTPYSEYQPSQAIEAIRQIGISHFSVGEVDLEGLELPEMVSVIYPAALAHRHAIQDYLAAPSDWTSSRVQFNVTQIRQLGMVCLRLEALASSRNFRENFERIHAAAAAHADQYEEETQLCLYGDPNALVPALNDNSSDREMSVALDALSGRIENATSKLKEMSRNSSL</sequence>
<gene>
    <name evidence="1" type="ORF">K435DRAFT_707399</name>
</gene>
<dbReference type="InterPro" id="IPR029787">
    <property type="entry name" value="Nucleotide_cyclase"/>
</dbReference>
<dbReference type="AlphaFoldDB" id="A0A4S8KIL4"/>
<dbReference type="OrthoDB" id="3049748at2759"/>
<dbReference type="Proteomes" id="UP000297245">
    <property type="component" value="Unassembled WGS sequence"/>
</dbReference>
<evidence type="ECO:0000313" key="2">
    <source>
        <dbReference type="Proteomes" id="UP000297245"/>
    </source>
</evidence>
<reference evidence="1 2" key="1">
    <citation type="journal article" date="2019" name="Nat. Ecol. Evol.">
        <title>Megaphylogeny resolves global patterns of mushroom evolution.</title>
        <authorList>
            <person name="Varga T."/>
            <person name="Krizsan K."/>
            <person name="Foldi C."/>
            <person name="Dima B."/>
            <person name="Sanchez-Garcia M."/>
            <person name="Sanchez-Ramirez S."/>
            <person name="Szollosi G.J."/>
            <person name="Szarkandi J.G."/>
            <person name="Papp V."/>
            <person name="Albert L."/>
            <person name="Andreopoulos W."/>
            <person name="Angelini C."/>
            <person name="Antonin V."/>
            <person name="Barry K.W."/>
            <person name="Bougher N.L."/>
            <person name="Buchanan P."/>
            <person name="Buyck B."/>
            <person name="Bense V."/>
            <person name="Catcheside P."/>
            <person name="Chovatia M."/>
            <person name="Cooper J."/>
            <person name="Damon W."/>
            <person name="Desjardin D."/>
            <person name="Finy P."/>
            <person name="Geml J."/>
            <person name="Haridas S."/>
            <person name="Hughes K."/>
            <person name="Justo A."/>
            <person name="Karasinski D."/>
            <person name="Kautmanova I."/>
            <person name="Kiss B."/>
            <person name="Kocsube S."/>
            <person name="Kotiranta H."/>
            <person name="LaButti K.M."/>
            <person name="Lechner B.E."/>
            <person name="Liimatainen K."/>
            <person name="Lipzen A."/>
            <person name="Lukacs Z."/>
            <person name="Mihaltcheva S."/>
            <person name="Morgado L.N."/>
            <person name="Niskanen T."/>
            <person name="Noordeloos M.E."/>
            <person name="Ohm R.A."/>
            <person name="Ortiz-Santana B."/>
            <person name="Ovrebo C."/>
            <person name="Racz N."/>
            <person name="Riley R."/>
            <person name="Savchenko A."/>
            <person name="Shiryaev A."/>
            <person name="Soop K."/>
            <person name="Spirin V."/>
            <person name="Szebenyi C."/>
            <person name="Tomsovsky M."/>
            <person name="Tulloss R.E."/>
            <person name="Uehling J."/>
            <person name="Grigoriev I.V."/>
            <person name="Vagvolgyi C."/>
            <person name="Papp T."/>
            <person name="Martin F.M."/>
            <person name="Miettinen O."/>
            <person name="Hibbett D.S."/>
            <person name="Nagy L.G."/>
        </authorList>
    </citation>
    <scope>NUCLEOTIDE SEQUENCE [LARGE SCALE GENOMIC DNA]</scope>
    <source>
        <strain evidence="1 2">CBS 962.96</strain>
    </source>
</reference>
<accession>A0A4S8KIL4</accession>
<evidence type="ECO:0000313" key="1">
    <source>
        <dbReference type="EMBL" id="THU75292.1"/>
    </source>
</evidence>
<dbReference type="SUPFAM" id="SSF55073">
    <property type="entry name" value="Nucleotide cyclase"/>
    <property type="match status" value="1"/>
</dbReference>
<name>A0A4S8KIL4_DENBC</name>